<evidence type="ECO:0000256" key="2">
    <source>
        <dbReference type="ARBA" id="ARBA00008072"/>
    </source>
</evidence>
<dbReference type="InterPro" id="IPR013149">
    <property type="entry name" value="ADH-like_C"/>
</dbReference>
<evidence type="ECO:0000256" key="5">
    <source>
        <dbReference type="ARBA" id="ARBA00022723"/>
    </source>
</evidence>
<dbReference type="Proteomes" id="UP000006701">
    <property type="component" value="Unassembled WGS sequence"/>
</dbReference>
<keyword evidence="5 11" id="KW-0479">Metal-binding</keyword>
<reference evidence="13 14" key="1">
    <citation type="journal article" date="2008" name="PLoS Genet.">
        <title>Genomic islands in the pathogenic filamentous fungus Aspergillus fumigatus.</title>
        <authorList>
            <person name="Fedorova N.D."/>
            <person name="Khaldi N."/>
            <person name="Joardar V.S."/>
            <person name="Maiti R."/>
            <person name="Amedeo P."/>
            <person name="Anderson M.J."/>
            <person name="Crabtree J."/>
            <person name="Silva J.C."/>
            <person name="Badger J.H."/>
            <person name="Albarraq A."/>
            <person name="Angiuoli S."/>
            <person name="Bussey H."/>
            <person name="Bowyer P."/>
            <person name="Cotty P.J."/>
            <person name="Dyer P.S."/>
            <person name="Egan A."/>
            <person name="Galens K."/>
            <person name="Fraser-Liggett C.M."/>
            <person name="Haas B.J."/>
            <person name="Inman J.M."/>
            <person name="Kent R."/>
            <person name="Lemieux S."/>
            <person name="Malavazi I."/>
            <person name="Orvis J."/>
            <person name="Roemer T."/>
            <person name="Ronning C.M."/>
            <person name="Sundaram J.P."/>
            <person name="Sutton G."/>
            <person name="Turner G."/>
            <person name="Venter J.C."/>
            <person name="White O.R."/>
            <person name="Whitty B.R."/>
            <person name="Youngman P."/>
            <person name="Wolfe K.H."/>
            <person name="Goldman G.H."/>
            <person name="Wortman J.R."/>
            <person name="Jiang B."/>
            <person name="Denning D.W."/>
            <person name="Nierman W.C."/>
        </authorList>
    </citation>
    <scope>NUCLEOTIDE SEQUENCE [LARGE SCALE GENOMIC DNA]</scope>
    <source>
        <strain evidence="14">ATCC 1007 / CBS 513.65 / DSM 816 / NCTC 3887 / NRRL 1</strain>
    </source>
</reference>
<accession>A1CG40</accession>
<evidence type="ECO:0000256" key="8">
    <source>
        <dbReference type="ARBA" id="ARBA00023002"/>
    </source>
</evidence>
<evidence type="ECO:0000256" key="10">
    <source>
        <dbReference type="ARBA" id="ARBA00050997"/>
    </source>
</evidence>
<dbReference type="FunFam" id="3.40.50.720:FF:000158">
    <property type="entry name" value="Zinc-binding alcohol dehydrogenase"/>
    <property type="match status" value="1"/>
</dbReference>
<keyword evidence="4" id="KW-0597">Phosphoprotein</keyword>
<evidence type="ECO:0000256" key="7">
    <source>
        <dbReference type="ARBA" id="ARBA00022857"/>
    </source>
</evidence>
<name>A1CG40_ASPCL</name>
<comment type="catalytic activity">
    <reaction evidence="10">
        <text>a primary alcohol + NADP(+) = an aldehyde + NADPH + H(+)</text>
        <dbReference type="Rhea" id="RHEA:15937"/>
        <dbReference type="ChEBI" id="CHEBI:15378"/>
        <dbReference type="ChEBI" id="CHEBI:15734"/>
        <dbReference type="ChEBI" id="CHEBI:17478"/>
        <dbReference type="ChEBI" id="CHEBI:57783"/>
        <dbReference type="ChEBI" id="CHEBI:58349"/>
        <dbReference type="EC" id="1.1.1.2"/>
    </reaction>
    <physiologicalReaction direction="left-to-right" evidence="10">
        <dbReference type="Rhea" id="RHEA:15938"/>
    </physiologicalReaction>
    <physiologicalReaction direction="right-to-left" evidence="10">
        <dbReference type="Rhea" id="RHEA:15939"/>
    </physiologicalReaction>
</comment>
<keyword evidence="14" id="KW-1185">Reference proteome</keyword>
<dbReference type="AlphaFoldDB" id="A1CG40"/>
<dbReference type="OrthoDB" id="1879366at2759"/>
<evidence type="ECO:0000256" key="4">
    <source>
        <dbReference type="ARBA" id="ARBA00022553"/>
    </source>
</evidence>
<dbReference type="GO" id="GO:0008270">
    <property type="term" value="F:zinc ion binding"/>
    <property type="evidence" value="ECO:0007669"/>
    <property type="project" value="InterPro"/>
</dbReference>
<dbReference type="InterPro" id="IPR002328">
    <property type="entry name" value="ADH_Zn_CS"/>
</dbReference>
<dbReference type="CDD" id="cd05283">
    <property type="entry name" value="CAD1"/>
    <property type="match status" value="1"/>
</dbReference>
<dbReference type="Gene3D" id="3.40.50.720">
    <property type="entry name" value="NAD(P)-binding Rossmann-like Domain"/>
    <property type="match status" value="1"/>
</dbReference>
<evidence type="ECO:0000259" key="12">
    <source>
        <dbReference type="SMART" id="SM00829"/>
    </source>
</evidence>
<dbReference type="HOGENOM" id="CLU_026673_20_2_1"/>
<dbReference type="PANTHER" id="PTHR42683">
    <property type="entry name" value="ALDEHYDE REDUCTASE"/>
    <property type="match status" value="1"/>
</dbReference>
<comment type="similarity">
    <text evidence="2 11">Belongs to the zinc-containing alcohol dehydrogenase family.</text>
</comment>
<dbReference type="GO" id="GO:0006066">
    <property type="term" value="P:alcohol metabolic process"/>
    <property type="evidence" value="ECO:0007669"/>
    <property type="project" value="UniProtKB-ARBA"/>
</dbReference>
<dbReference type="InterPro" id="IPR011032">
    <property type="entry name" value="GroES-like_sf"/>
</dbReference>
<dbReference type="InterPro" id="IPR020843">
    <property type="entry name" value="ER"/>
</dbReference>
<dbReference type="SUPFAM" id="SSF50129">
    <property type="entry name" value="GroES-like"/>
    <property type="match status" value="1"/>
</dbReference>
<protein>
    <recommendedName>
        <fullName evidence="9">alcohol dehydrogenase (NADP(+))</fullName>
        <ecNumber evidence="9">1.1.1.2</ecNumber>
    </recommendedName>
</protein>
<dbReference type="InterPro" id="IPR013154">
    <property type="entry name" value="ADH-like_N"/>
</dbReference>
<keyword evidence="6 11" id="KW-0862">Zinc</keyword>
<dbReference type="GO" id="GO:0008106">
    <property type="term" value="F:alcohol dehydrogenase (NADP+) activity"/>
    <property type="evidence" value="ECO:0007669"/>
    <property type="project" value="UniProtKB-EC"/>
</dbReference>
<proteinExistence type="inferred from homology"/>
<dbReference type="SMART" id="SM00829">
    <property type="entry name" value="PKS_ER"/>
    <property type="match status" value="1"/>
</dbReference>
<dbReference type="STRING" id="344612.A1CG40"/>
<evidence type="ECO:0000256" key="1">
    <source>
        <dbReference type="ARBA" id="ARBA00001947"/>
    </source>
</evidence>
<evidence type="ECO:0000256" key="3">
    <source>
        <dbReference type="ARBA" id="ARBA00011738"/>
    </source>
</evidence>
<evidence type="ECO:0000313" key="13">
    <source>
        <dbReference type="EMBL" id="EAW10920.1"/>
    </source>
</evidence>
<dbReference type="Pfam" id="PF08240">
    <property type="entry name" value="ADH_N"/>
    <property type="match status" value="1"/>
</dbReference>
<comment type="subunit">
    <text evidence="3">Homodimer.</text>
</comment>
<dbReference type="OMA" id="GPAWFVF"/>
<evidence type="ECO:0000313" key="14">
    <source>
        <dbReference type="Proteomes" id="UP000006701"/>
    </source>
</evidence>
<keyword evidence="7" id="KW-0521">NADP</keyword>
<dbReference type="RefSeq" id="XP_001272346.1">
    <property type="nucleotide sequence ID" value="XM_001272345.1"/>
</dbReference>
<dbReference type="SUPFAM" id="SSF51735">
    <property type="entry name" value="NAD(P)-binding Rossmann-fold domains"/>
    <property type="match status" value="1"/>
</dbReference>
<evidence type="ECO:0000256" key="9">
    <source>
        <dbReference type="ARBA" id="ARBA00024074"/>
    </source>
</evidence>
<dbReference type="KEGG" id="act:ACLA_065540"/>
<dbReference type="Pfam" id="PF00107">
    <property type="entry name" value="ADH_zinc_N"/>
    <property type="match status" value="1"/>
</dbReference>
<dbReference type="EC" id="1.1.1.2" evidence="9"/>
<dbReference type="InterPro" id="IPR047109">
    <property type="entry name" value="CAD-like"/>
</dbReference>
<sequence>MSSTPPKTFQGWVAQDATSPLTFTSFEPKPFTETDIDVRVSHCGICGTDIHTLRSGWGPADYPCVVGHEIIGTVVCVGSGVSTLASSQASRELKVGDRVGIGAQSMSCLRADCEACADGRENYCARMTGTYNSRYADKSKAHGGFAEFWRGPAHFAFKIPDALPSAEAAPLLCGGVTVFAPLLKHGAGPGKSVGIVGIGGLGHMGILFARALGCARVVAISRSSSKRRDAVEGLGADAFIATDEEKKWARTHARSLDLIICTVDAPDMPLVQYLRLLKVDGTFVQVGAPESPLPPLTAWSLIQKGVKVTGSNIGSPGEIRKMLQLAAEKRVLPWIQQRPMRDINAALADMDAGKARYRYVLSNETELQSKL</sequence>
<dbReference type="eggNOG" id="KOG0023">
    <property type="taxonomic scope" value="Eukaryota"/>
</dbReference>
<evidence type="ECO:0000256" key="6">
    <source>
        <dbReference type="ARBA" id="ARBA00022833"/>
    </source>
</evidence>
<dbReference type="VEuPathDB" id="FungiDB:ACLA_065540"/>
<keyword evidence="8" id="KW-0560">Oxidoreductase</keyword>
<dbReference type="PROSITE" id="PS00059">
    <property type="entry name" value="ADH_ZINC"/>
    <property type="match status" value="1"/>
</dbReference>
<dbReference type="GeneID" id="4704695"/>
<gene>
    <name evidence="13" type="ORF">ACLA_065540</name>
</gene>
<evidence type="ECO:0000256" key="11">
    <source>
        <dbReference type="RuleBase" id="RU361277"/>
    </source>
</evidence>
<comment type="cofactor">
    <cofactor evidence="1 11">
        <name>Zn(2+)</name>
        <dbReference type="ChEBI" id="CHEBI:29105"/>
    </cofactor>
</comment>
<dbReference type="Gene3D" id="3.90.180.10">
    <property type="entry name" value="Medium-chain alcohol dehydrogenases, catalytic domain"/>
    <property type="match status" value="1"/>
</dbReference>
<dbReference type="InterPro" id="IPR036291">
    <property type="entry name" value="NAD(P)-bd_dom_sf"/>
</dbReference>
<feature type="domain" description="Enoyl reductase (ER)" evidence="12">
    <location>
        <begin position="16"/>
        <end position="361"/>
    </location>
</feature>
<dbReference type="EMBL" id="DS027053">
    <property type="protein sequence ID" value="EAW10920.1"/>
    <property type="molecule type" value="Genomic_DNA"/>
</dbReference>
<organism evidence="13 14">
    <name type="scientific">Aspergillus clavatus (strain ATCC 1007 / CBS 513.65 / DSM 816 / NCTC 3887 / NRRL 1 / QM 1276 / 107)</name>
    <dbReference type="NCBI Taxonomy" id="344612"/>
    <lineage>
        <taxon>Eukaryota</taxon>
        <taxon>Fungi</taxon>
        <taxon>Dikarya</taxon>
        <taxon>Ascomycota</taxon>
        <taxon>Pezizomycotina</taxon>
        <taxon>Eurotiomycetes</taxon>
        <taxon>Eurotiomycetidae</taxon>
        <taxon>Eurotiales</taxon>
        <taxon>Aspergillaceae</taxon>
        <taxon>Aspergillus</taxon>
        <taxon>Aspergillus subgen. Fumigati</taxon>
    </lineage>
</organism>